<gene>
    <name evidence="9" type="primary">clpA</name>
    <name evidence="9" type="ORF">PFY00_00640</name>
</gene>
<organism evidence="9 10">
    <name type="scientific">Thalassococcus lentus</name>
    <dbReference type="NCBI Taxonomy" id="1210524"/>
    <lineage>
        <taxon>Bacteria</taxon>
        <taxon>Pseudomonadati</taxon>
        <taxon>Pseudomonadota</taxon>
        <taxon>Alphaproteobacteria</taxon>
        <taxon>Rhodobacterales</taxon>
        <taxon>Roseobacteraceae</taxon>
        <taxon>Thalassococcus</taxon>
    </lineage>
</organism>
<dbReference type="PANTHER" id="PTHR11638:SF111">
    <property type="entry name" value="ATP-DEPENDENT CLP PROTEASE ATP-BINDING SUBUNIT CLPA"/>
    <property type="match status" value="1"/>
</dbReference>
<feature type="domain" description="Clp R" evidence="8">
    <location>
        <begin position="1"/>
        <end position="147"/>
    </location>
</feature>
<dbReference type="PRINTS" id="PR00300">
    <property type="entry name" value="CLPPROTEASEA"/>
</dbReference>
<sequence>MPSFSNTLEQAIHSALALANSRSHEFATLEHLLLALIDEPDAARVMKACSVDTEELRTTLVEFIDEDLANLVTDIEGSEAVPTAAFQRVIQRAAIHVQSSGRTEVTGANVLVAIFAERESNAAYFLQEQDMTRYDAVNFIAHGVAKDPAYGEARPVQGATEGEEAAQNEEAAAASAKDESALAKYCVDLNAKSREGDIDPLIGRDHEVERCIQVLCRRRKNNPLLVGDPGVGKTAIAEGLARKIVAGETPEVLSETTIYSLDMGALLAGTRYRGDFEERLKAVVTELEEHPDAVLFIDEIHTVIGAGATSGGAMDASNLLKPALQGGKLRTMGSTTYKEFRQHFEKDRALSRRFQKIDVNEPSVEDTIKILKGLKPYFEEHHSVKYTGDAIKTAVELSARYINDRKLPDKAIDVIDEAGAAQHLVVASKRRKSIGTKEIEDVVAKIARIPPKNVSKDDAEVLKDLEKSLKRVVFGQNNAIEALSSAIKLARAGLREPEKPIGNYLFAGPTGVGKTEVAKQLADTLGVELLRFDMSEYMEKHAVSRLIGAPPGYVGFDQGGQLTDGVDQHPHCVLLLDEIEKAHPDVYNILLQVMDHGSLTDHNGRTVDFRNVILIMTSNAGATEQAKAAIGFGRDRRTGEDTAAIERTFTPEFRNRLDAVISFAPLPKETILQVVEKFVLQLEAQLLDRNVTIELTRPAAEWLADKGYDDKMGARPLGRVIQEYIKKPLAEELLFGKLAKGGVVKVTVKNGELELKLSGPDKPRLSSKKPPLLTAE</sequence>
<dbReference type="Pfam" id="PF07724">
    <property type="entry name" value="AAA_2"/>
    <property type="match status" value="1"/>
</dbReference>
<protein>
    <submittedName>
        <fullName evidence="9">ATP-dependent Clp protease ATP-binding subunit ClpA</fullName>
    </submittedName>
</protein>
<dbReference type="Pfam" id="PF02861">
    <property type="entry name" value="Clp_N"/>
    <property type="match status" value="1"/>
</dbReference>
<dbReference type="Pfam" id="PF00004">
    <property type="entry name" value="AAA"/>
    <property type="match status" value="1"/>
</dbReference>
<accession>A0ABT4XMQ3</accession>
<dbReference type="PROSITE" id="PS00871">
    <property type="entry name" value="CLPAB_2"/>
    <property type="match status" value="1"/>
</dbReference>
<evidence type="ECO:0000256" key="1">
    <source>
        <dbReference type="ARBA" id="ARBA00008675"/>
    </source>
</evidence>
<dbReference type="SUPFAM" id="SSF81923">
    <property type="entry name" value="Double Clp-N motif"/>
    <property type="match status" value="1"/>
</dbReference>
<comment type="similarity">
    <text evidence="1 7">Belongs to the ClpA/ClpB family.</text>
</comment>
<dbReference type="PROSITE" id="PS51903">
    <property type="entry name" value="CLP_R"/>
    <property type="match status" value="1"/>
</dbReference>
<dbReference type="InterPro" id="IPR004176">
    <property type="entry name" value="Clp_R_N"/>
</dbReference>
<dbReference type="EMBL" id="JAQIOY010000001">
    <property type="protein sequence ID" value="MDA7423218.1"/>
    <property type="molecule type" value="Genomic_DNA"/>
</dbReference>
<dbReference type="InterPro" id="IPR013461">
    <property type="entry name" value="ClpA"/>
</dbReference>
<dbReference type="InterPro" id="IPR041546">
    <property type="entry name" value="ClpA/ClpB_AAA_lid"/>
</dbReference>
<dbReference type="InterPro" id="IPR003593">
    <property type="entry name" value="AAA+_ATPase"/>
</dbReference>
<dbReference type="InterPro" id="IPR050130">
    <property type="entry name" value="ClpA_ClpB"/>
</dbReference>
<dbReference type="CDD" id="cd19499">
    <property type="entry name" value="RecA-like_ClpB_Hsp104-like"/>
    <property type="match status" value="1"/>
</dbReference>
<name>A0ABT4XMQ3_9RHOB</name>
<evidence type="ECO:0000256" key="4">
    <source>
        <dbReference type="ARBA" id="ARBA00022840"/>
    </source>
</evidence>
<dbReference type="Gene3D" id="3.40.50.300">
    <property type="entry name" value="P-loop containing nucleotide triphosphate hydrolases"/>
    <property type="match status" value="2"/>
</dbReference>
<keyword evidence="4 7" id="KW-0067">ATP-binding</keyword>
<proteinExistence type="inferred from homology"/>
<evidence type="ECO:0000313" key="10">
    <source>
        <dbReference type="Proteomes" id="UP001210720"/>
    </source>
</evidence>
<dbReference type="InterPro" id="IPR028299">
    <property type="entry name" value="ClpA/B_CS2"/>
</dbReference>
<dbReference type="InterPro" id="IPR036628">
    <property type="entry name" value="Clp_N_dom_sf"/>
</dbReference>
<dbReference type="NCBIfam" id="TIGR02639">
    <property type="entry name" value="ClpA"/>
    <property type="match status" value="1"/>
</dbReference>
<dbReference type="PROSITE" id="PS00870">
    <property type="entry name" value="CLPAB_1"/>
    <property type="match status" value="1"/>
</dbReference>
<keyword evidence="9" id="KW-0378">Hydrolase</keyword>
<dbReference type="SMART" id="SM00382">
    <property type="entry name" value="AAA"/>
    <property type="match status" value="2"/>
</dbReference>
<keyword evidence="3 7" id="KW-0547">Nucleotide-binding</keyword>
<evidence type="ECO:0000256" key="7">
    <source>
        <dbReference type="RuleBase" id="RU004432"/>
    </source>
</evidence>
<evidence type="ECO:0000313" key="9">
    <source>
        <dbReference type="EMBL" id="MDA7423218.1"/>
    </source>
</evidence>
<dbReference type="GO" id="GO:0008233">
    <property type="term" value="F:peptidase activity"/>
    <property type="evidence" value="ECO:0007669"/>
    <property type="project" value="UniProtKB-KW"/>
</dbReference>
<evidence type="ECO:0000256" key="3">
    <source>
        <dbReference type="ARBA" id="ARBA00022741"/>
    </source>
</evidence>
<keyword evidence="10" id="KW-1185">Reference proteome</keyword>
<dbReference type="InterPro" id="IPR018368">
    <property type="entry name" value="ClpA/B_CS1"/>
</dbReference>
<dbReference type="Pfam" id="PF17871">
    <property type="entry name" value="AAA_lid_9"/>
    <property type="match status" value="1"/>
</dbReference>
<keyword evidence="5 7" id="KW-0143">Chaperone</keyword>
<dbReference type="SMART" id="SM01086">
    <property type="entry name" value="ClpB_D2-small"/>
    <property type="match status" value="1"/>
</dbReference>
<dbReference type="Gene3D" id="1.10.1780.10">
    <property type="entry name" value="Clp, N-terminal domain"/>
    <property type="match status" value="1"/>
</dbReference>
<dbReference type="PANTHER" id="PTHR11638">
    <property type="entry name" value="ATP-DEPENDENT CLP PROTEASE"/>
    <property type="match status" value="1"/>
</dbReference>
<dbReference type="InterPro" id="IPR027417">
    <property type="entry name" value="P-loop_NTPase"/>
</dbReference>
<dbReference type="GO" id="GO:0005524">
    <property type="term" value="F:ATP binding"/>
    <property type="evidence" value="ECO:0007669"/>
    <property type="project" value="UniProtKB-KW"/>
</dbReference>
<dbReference type="Proteomes" id="UP001210720">
    <property type="component" value="Unassembled WGS sequence"/>
</dbReference>
<dbReference type="GO" id="GO:0006508">
    <property type="term" value="P:proteolysis"/>
    <property type="evidence" value="ECO:0007669"/>
    <property type="project" value="UniProtKB-KW"/>
</dbReference>
<dbReference type="SUPFAM" id="SSF52540">
    <property type="entry name" value="P-loop containing nucleoside triphosphate hydrolases"/>
    <property type="match status" value="2"/>
</dbReference>
<evidence type="ECO:0000256" key="5">
    <source>
        <dbReference type="ARBA" id="ARBA00023186"/>
    </source>
</evidence>
<keyword evidence="9" id="KW-0645">Protease</keyword>
<evidence type="ECO:0000256" key="2">
    <source>
        <dbReference type="ARBA" id="ARBA00022737"/>
    </source>
</evidence>
<dbReference type="InterPro" id="IPR019489">
    <property type="entry name" value="Clp_ATPase_C"/>
</dbReference>
<dbReference type="RefSeq" id="WP_271430583.1">
    <property type="nucleotide sequence ID" value="NZ_JAQIOY010000001.1"/>
</dbReference>
<evidence type="ECO:0000259" key="8">
    <source>
        <dbReference type="PROSITE" id="PS51903"/>
    </source>
</evidence>
<evidence type="ECO:0000256" key="6">
    <source>
        <dbReference type="PROSITE-ProRule" id="PRU01251"/>
    </source>
</evidence>
<keyword evidence="2 6" id="KW-0677">Repeat</keyword>
<dbReference type="Gene3D" id="1.10.8.60">
    <property type="match status" value="2"/>
</dbReference>
<dbReference type="InterPro" id="IPR003959">
    <property type="entry name" value="ATPase_AAA_core"/>
</dbReference>
<dbReference type="InterPro" id="IPR001270">
    <property type="entry name" value="ClpA/B"/>
</dbReference>
<reference evidence="9 10" key="1">
    <citation type="submission" date="2023-01" db="EMBL/GenBank/DDBJ databases">
        <title>Thalassococcus onchidii sp. nov., isolated from a marine invertebrate from the South China Sea.</title>
        <authorList>
            <person name="Xu S."/>
            <person name="Liu Z."/>
            <person name="Xu Y."/>
        </authorList>
    </citation>
    <scope>NUCLEOTIDE SEQUENCE [LARGE SCALE GENOMIC DNA]</scope>
    <source>
        <strain evidence="9 10">KCTC 32084</strain>
    </source>
</reference>
<comment type="caution">
    <text evidence="9">The sequence shown here is derived from an EMBL/GenBank/DDBJ whole genome shotgun (WGS) entry which is preliminary data.</text>
</comment>
<dbReference type="Pfam" id="PF10431">
    <property type="entry name" value="ClpB_D2-small"/>
    <property type="match status" value="1"/>
</dbReference>
<dbReference type="CDD" id="cd00009">
    <property type="entry name" value="AAA"/>
    <property type="match status" value="1"/>
</dbReference>